<dbReference type="InterPro" id="IPR027417">
    <property type="entry name" value="P-loop_NTPase"/>
</dbReference>
<dbReference type="InterPro" id="IPR038729">
    <property type="entry name" value="Rad50/SbcC_AAA"/>
</dbReference>
<dbReference type="Gene3D" id="3.40.50.300">
    <property type="entry name" value="P-loop containing nucleotide triphosphate hydrolases"/>
    <property type="match status" value="1"/>
</dbReference>
<proteinExistence type="predicted"/>
<evidence type="ECO:0000313" key="2">
    <source>
        <dbReference type="EMBL" id="VXC57000.1"/>
    </source>
</evidence>
<organism evidence="2 3">
    <name type="scientific">Sphingobacterium multivorum</name>
    <dbReference type="NCBI Taxonomy" id="28454"/>
    <lineage>
        <taxon>Bacteria</taxon>
        <taxon>Pseudomonadati</taxon>
        <taxon>Bacteroidota</taxon>
        <taxon>Sphingobacteriia</taxon>
        <taxon>Sphingobacteriales</taxon>
        <taxon>Sphingobacteriaceae</taxon>
        <taxon>Sphingobacterium</taxon>
    </lineage>
</organism>
<gene>
    <name evidence="2" type="ORF">SPHINGO8BC_140267</name>
</gene>
<dbReference type="GO" id="GO:0006302">
    <property type="term" value="P:double-strand break repair"/>
    <property type="evidence" value="ECO:0007669"/>
    <property type="project" value="InterPro"/>
</dbReference>
<dbReference type="AlphaFoldDB" id="A0A653ZP68"/>
<dbReference type="Pfam" id="PF13476">
    <property type="entry name" value="AAA_23"/>
    <property type="match status" value="1"/>
</dbReference>
<dbReference type="EMBL" id="CABWMV010000006">
    <property type="protein sequence ID" value="VXC57000.1"/>
    <property type="molecule type" value="Genomic_DNA"/>
</dbReference>
<reference evidence="2 3" key="1">
    <citation type="submission" date="2019-10" db="EMBL/GenBank/DDBJ databases">
        <authorList>
            <person name="Karimi E."/>
        </authorList>
    </citation>
    <scope>NUCLEOTIDE SEQUENCE [LARGE SCALE GENOMIC DNA]</scope>
    <source>
        <strain evidence="2">Sphingobacterium sp. 8BC</strain>
    </source>
</reference>
<protein>
    <recommendedName>
        <fullName evidence="1">Rad50/SbcC-type AAA domain-containing protein</fullName>
    </recommendedName>
</protein>
<sequence>MTNKENFKIIAIKVGEMLPTKDTRKNSSLTLNVSKNLKSNQIYQFRNEYQFRKNDFSEVDYISKTDVNLYELKTSINNIPININAIVGGNGSGKSTLIELIYWAGRLPRFSDQLKILNSFVKHYEEEQILRTSDCQYS</sequence>
<evidence type="ECO:0000259" key="1">
    <source>
        <dbReference type="Pfam" id="PF13476"/>
    </source>
</evidence>
<dbReference type="GO" id="GO:0016887">
    <property type="term" value="F:ATP hydrolysis activity"/>
    <property type="evidence" value="ECO:0007669"/>
    <property type="project" value="InterPro"/>
</dbReference>
<dbReference type="RefSeq" id="WP_159333366.1">
    <property type="nucleotide sequence ID" value="NZ_LR733857.1"/>
</dbReference>
<feature type="domain" description="Rad50/SbcC-type AAA" evidence="1">
    <location>
        <begin position="82"/>
        <end position="123"/>
    </location>
</feature>
<evidence type="ECO:0000313" key="3">
    <source>
        <dbReference type="Proteomes" id="UP000432350"/>
    </source>
</evidence>
<dbReference type="Proteomes" id="UP000432350">
    <property type="component" value="Unassembled WGS sequence"/>
</dbReference>
<name>A0A653ZP68_SPHMU</name>
<dbReference type="SUPFAM" id="SSF52540">
    <property type="entry name" value="P-loop containing nucleoside triphosphate hydrolases"/>
    <property type="match status" value="1"/>
</dbReference>
<accession>A0A653ZP68</accession>